<name>A0A7C8VY15_ORBOL</name>
<sequence>MCLVLNSRRRMLLPLVVGILLQSANPVVGQDVEQLFYIRVEPTLLKGLNEPPTALLNEFWNGNRPVYVKENILQGDEMGMLDIGWTPSTSTKSQMVDVIQEGNIQENGIMQTNEQVPMEQTRERRATQLDHYALIKLDAPEKKIEQEKESGMEEVSIDEADYLENEDDDDTPESKDVAEERFLLRFTNGHRFAWMPWTGIWVTLMTGTEKAMIEMDNLEEPVFIQDKNKNIRIEGAESWDNFVCRDPLSDESGAETQSESQGGPPPPVWWQLTSLQRTVWKSMKVARLSSPPIACIPILISLQPTNALPPQTNGLTAAATDIIQHEVVNIEEDEEAASDYTFGQQFDGLSAGDYISEAPFQFVIEESEPLASEGLLGAQSNFYSHGGTAAALLDIEDDSGSDDRDLDYYSYAPYQPSDASKRHSEQVDNSQSGETMPLLEFPESPAQGVLNRANSMAALDLGQQGLSQTLPMLAGRYYSTGDLGNKPNGGLLQALASKSEEMLEAAPIGAPMKLMPTKSDDIPRD</sequence>
<reference evidence="3 4" key="1">
    <citation type="submission" date="2020-01" db="EMBL/GenBank/DDBJ databases">
        <authorList>
            <person name="Palmer J.M."/>
        </authorList>
    </citation>
    <scope>NUCLEOTIDE SEQUENCE [LARGE SCALE GENOMIC DNA]</scope>
    <source>
        <strain evidence="3 4">TWF970</strain>
    </source>
</reference>
<feature type="region of interest" description="Disordered" evidence="1">
    <location>
        <begin position="245"/>
        <end position="267"/>
    </location>
</feature>
<protein>
    <submittedName>
        <fullName evidence="3">Uncharacterized protein</fullName>
    </submittedName>
</protein>
<comment type="caution">
    <text evidence="3">The sequence shown here is derived from an EMBL/GenBank/DDBJ whole genome shotgun (WGS) entry which is preliminary data.</text>
</comment>
<accession>A0A7C8VY15</accession>
<evidence type="ECO:0000256" key="2">
    <source>
        <dbReference type="SAM" id="SignalP"/>
    </source>
</evidence>
<feature type="signal peptide" evidence="2">
    <location>
        <begin position="1"/>
        <end position="29"/>
    </location>
</feature>
<keyword evidence="2" id="KW-0732">Signal</keyword>
<dbReference type="OrthoDB" id="5318569at2759"/>
<dbReference type="Proteomes" id="UP000474640">
    <property type="component" value="Unassembled WGS sequence"/>
</dbReference>
<feature type="region of interest" description="Disordered" evidence="1">
    <location>
        <begin position="404"/>
        <end position="436"/>
    </location>
</feature>
<feature type="compositionally biased region" description="Acidic residues" evidence="1">
    <location>
        <begin position="155"/>
        <end position="171"/>
    </location>
</feature>
<evidence type="ECO:0000313" key="4">
    <source>
        <dbReference type="Proteomes" id="UP000474640"/>
    </source>
</evidence>
<proteinExistence type="predicted"/>
<feature type="region of interest" description="Disordered" evidence="1">
    <location>
        <begin position="143"/>
        <end position="174"/>
    </location>
</feature>
<dbReference type="EMBL" id="JAABOJ010000001">
    <property type="protein sequence ID" value="KAF3291217.1"/>
    <property type="molecule type" value="Genomic_DNA"/>
</dbReference>
<evidence type="ECO:0000256" key="1">
    <source>
        <dbReference type="SAM" id="MobiDB-lite"/>
    </source>
</evidence>
<gene>
    <name evidence="3" type="ORF">TWF970_000445</name>
</gene>
<organism evidence="3 4">
    <name type="scientific">Orbilia oligospora</name>
    <name type="common">Nematode-trapping fungus</name>
    <name type="synonym">Arthrobotrys oligospora</name>
    <dbReference type="NCBI Taxonomy" id="2813651"/>
    <lineage>
        <taxon>Eukaryota</taxon>
        <taxon>Fungi</taxon>
        <taxon>Dikarya</taxon>
        <taxon>Ascomycota</taxon>
        <taxon>Pezizomycotina</taxon>
        <taxon>Orbiliomycetes</taxon>
        <taxon>Orbiliales</taxon>
        <taxon>Orbiliaceae</taxon>
        <taxon>Orbilia</taxon>
    </lineage>
</organism>
<dbReference type="AlphaFoldDB" id="A0A7C8VY15"/>
<feature type="chain" id="PRO_5028989012" evidence="2">
    <location>
        <begin position="30"/>
        <end position="525"/>
    </location>
</feature>
<evidence type="ECO:0000313" key="3">
    <source>
        <dbReference type="EMBL" id="KAF3291217.1"/>
    </source>
</evidence>